<feature type="region of interest" description="Disordered" evidence="1">
    <location>
        <begin position="256"/>
        <end position="288"/>
    </location>
</feature>
<protein>
    <recommendedName>
        <fullName evidence="2">HNH nuclease domain-containing protein</fullName>
    </recommendedName>
</protein>
<feature type="compositionally biased region" description="Polar residues" evidence="1">
    <location>
        <begin position="275"/>
        <end position="288"/>
    </location>
</feature>
<dbReference type="Proteomes" id="UP001152024">
    <property type="component" value="Unassembled WGS sequence"/>
</dbReference>
<sequence length="288" mass="32163">MRHSGCHLAENSPLGEHYKASCATFIPHQTRRNDPRYIAPSASLSNEQQLIQSRKRKLSASASLDKDTEDANKMIRPVSGLVDRAKVREITDSFSTNVMVSIKLCAVTGSGRRWCTGQRIGPSLEVCQIVPSQHFHVYPTGDNSQDMGRRLVQAWHDIWDFKNGFLLRSDIRELFDARLISIYPDTHRIRAFVPYDVTLKYHGRIATIPRNVDRDALAHHYEMACIENMTAMMPIRGSTTLPSTVVRGPFLLPTAHADLPAPPGQPSRSPRRLATGSTAQGLTRPSTP</sequence>
<evidence type="ECO:0000313" key="3">
    <source>
        <dbReference type="EMBL" id="KAJ4117498.1"/>
    </source>
</evidence>
<gene>
    <name evidence="3" type="ORF">NW768_010861</name>
</gene>
<keyword evidence="4" id="KW-1185">Reference proteome</keyword>
<organism evidence="3 4">
    <name type="scientific">Fusarium equiseti</name>
    <name type="common">Fusarium scirpi</name>
    <dbReference type="NCBI Taxonomy" id="61235"/>
    <lineage>
        <taxon>Eukaryota</taxon>
        <taxon>Fungi</taxon>
        <taxon>Dikarya</taxon>
        <taxon>Ascomycota</taxon>
        <taxon>Pezizomycotina</taxon>
        <taxon>Sordariomycetes</taxon>
        <taxon>Hypocreomycetidae</taxon>
        <taxon>Hypocreales</taxon>
        <taxon>Nectriaceae</taxon>
        <taxon>Fusarium</taxon>
        <taxon>Fusarium incarnatum-equiseti species complex</taxon>
    </lineage>
</organism>
<evidence type="ECO:0000256" key="1">
    <source>
        <dbReference type="SAM" id="MobiDB-lite"/>
    </source>
</evidence>
<evidence type="ECO:0000259" key="2">
    <source>
        <dbReference type="Pfam" id="PF13391"/>
    </source>
</evidence>
<accession>A0ABQ8QYX1</accession>
<evidence type="ECO:0000313" key="4">
    <source>
        <dbReference type="Proteomes" id="UP001152024"/>
    </source>
</evidence>
<reference evidence="3" key="1">
    <citation type="submission" date="2022-09" db="EMBL/GenBank/DDBJ databases">
        <title>Fusarium specimens isolated from Avocado Roots.</title>
        <authorList>
            <person name="Stajich J."/>
            <person name="Roper C."/>
            <person name="Heimlech-Rivalta G."/>
        </authorList>
    </citation>
    <scope>NUCLEOTIDE SEQUENCE</scope>
    <source>
        <strain evidence="3">CF00095</strain>
    </source>
</reference>
<proteinExistence type="predicted"/>
<dbReference type="Pfam" id="PF13391">
    <property type="entry name" value="HNH_2"/>
    <property type="match status" value="1"/>
</dbReference>
<dbReference type="InterPro" id="IPR003615">
    <property type="entry name" value="HNH_nuc"/>
</dbReference>
<dbReference type="EMBL" id="JAOQBH010000024">
    <property type="protein sequence ID" value="KAJ4117498.1"/>
    <property type="molecule type" value="Genomic_DNA"/>
</dbReference>
<name>A0ABQ8QYX1_FUSEQ</name>
<comment type="caution">
    <text evidence="3">The sequence shown here is derived from an EMBL/GenBank/DDBJ whole genome shotgun (WGS) entry which is preliminary data.</text>
</comment>
<feature type="domain" description="HNH nuclease" evidence="2">
    <location>
        <begin position="105"/>
        <end position="182"/>
    </location>
</feature>